<dbReference type="InterPro" id="IPR027483">
    <property type="entry name" value="PInositol-4-P-4/5-kinase_C_sf"/>
</dbReference>
<feature type="compositionally biased region" description="Polar residues" evidence="8">
    <location>
        <begin position="293"/>
        <end position="304"/>
    </location>
</feature>
<dbReference type="CDD" id="cd17302">
    <property type="entry name" value="PIPKc_AtPIP5K_like"/>
    <property type="match status" value="1"/>
</dbReference>
<evidence type="ECO:0000256" key="1">
    <source>
        <dbReference type="ARBA" id="ARBA00012172"/>
    </source>
</evidence>
<dbReference type="InterPro" id="IPR002498">
    <property type="entry name" value="PInositol-4-P-4/5-kinase_core"/>
</dbReference>
<dbReference type="SUPFAM" id="SSF82185">
    <property type="entry name" value="Histone H3 K4-specific methyltransferase SET7/9 N-terminal domain"/>
    <property type="match status" value="2"/>
</dbReference>
<keyword evidence="6 7" id="KW-0067">ATP-binding</keyword>
<dbReference type="PANTHER" id="PTHR23086:SF104">
    <property type="entry name" value="PHOSPHATIDYLINOSITOL 4-PHOSPHATE 5-KINASE 7"/>
    <property type="match status" value="1"/>
</dbReference>
<dbReference type="SUPFAM" id="SSF56104">
    <property type="entry name" value="SAICAR synthase-like"/>
    <property type="match status" value="1"/>
</dbReference>
<dbReference type="EMBL" id="QGKV02000297">
    <property type="protein sequence ID" value="KAF3605697.1"/>
    <property type="molecule type" value="Genomic_DNA"/>
</dbReference>
<evidence type="ECO:0000256" key="4">
    <source>
        <dbReference type="ARBA" id="ARBA00022741"/>
    </source>
</evidence>
<evidence type="ECO:0000256" key="6">
    <source>
        <dbReference type="ARBA" id="ARBA00022840"/>
    </source>
</evidence>
<feature type="region of interest" description="Disordered" evidence="8">
    <location>
        <begin position="277"/>
        <end position="313"/>
    </location>
</feature>
<feature type="non-terminal residue" evidence="10">
    <location>
        <position position="1"/>
    </location>
</feature>
<keyword evidence="5 7" id="KW-0418">Kinase</keyword>
<sequence length="786" mass="88944">EEDHVLKKAALNIICKVGETNVLEAKAEMDTSILSPPEERREFSNGDFYSGEVKGLLPHGKGKYSWSDGTVYEGDWDQGKISGKGKLIWSSGAKYEGDFSGGYLHGIGTMTSPDQSVYSGAWRMNVRHGLGRKEYCNSDLYDGSWREGSQEGRGSYSWTNGNRYIGSWKKGKMCGRGVMRWGNGDLFDGFWLNGCRHGSGVYKFADGSLYFGTWSRGVKDGKGYFYPAGSKHPSLKKWCRSLEYDDTGKFVLSRSSSIDVDELRSLSLSTVNRSLSMRTSTSGMSDHPRELTSKSARTLGSGQSEGHDKKNRVAYEREYMQGVLIRESVVTSSVDRSLQIRPPSSLSKQVSARTFLTFLTGEHNYHLMLNLQLGIRYTVGKITPVPRRDVRGSDFGKKARTVMFFPKDGSNFTPPHKSIDFSWKDYCPMVFRNLREMFKLDAAEYMMSICGDDGLTEICSPGKSGSIFYLSHDDRFVIKTLKKSELKVLLRMLPRYYKHVGDHENTLITKFFGVHRITLKWGKKVRFVVMGNMFCTELKIHRRYDLKGSSHGRFTEKIKIQEKTTLKDLDLAYEFHMDKLLREALFKQIYLDCAFLESLQIIDYSLLLGLHFRAPGQLNDILEPPNAMSDQESVSSVDVGVSQELSIPPKGLLLVTHEPNSVSTAPGPHIRGSTLRAFSVGEQEVDLILPGTARLRVQLGVNMPAQAHHKLDEDKEESATIELFEVYDVVVYMGIIDILQEYNTKKKVEHKCKSLQYDPMTISVTEPTIYSKRFVNFLHKVFPEEM</sequence>
<dbReference type="SMART" id="SM00330">
    <property type="entry name" value="PIPKc"/>
    <property type="match status" value="1"/>
</dbReference>
<dbReference type="PIRSF" id="PIRSF037274">
    <property type="entry name" value="PIP5K_plant_prd"/>
    <property type="match status" value="1"/>
</dbReference>
<accession>A0ABQ7EQ11</accession>
<dbReference type="PANTHER" id="PTHR23086">
    <property type="entry name" value="PHOSPHATIDYLINOSITOL-4-PHOSPHATE 5-KINASE"/>
    <property type="match status" value="1"/>
</dbReference>
<feature type="domain" description="PIPK" evidence="9">
    <location>
        <begin position="361"/>
        <end position="782"/>
    </location>
</feature>
<dbReference type="Gene3D" id="3.30.810.10">
    <property type="entry name" value="2-Layer Sandwich"/>
    <property type="match status" value="1"/>
</dbReference>
<keyword evidence="2 7" id="KW-0808">Transferase</keyword>
<dbReference type="InterPro" id="IPR003409">
    <property type="entry name" value="MORN"/>
</dbReference>
<evidence type="ECO:0000313" key="11">
    <source>
        <dbReference type="Proteomes" id="UP000266723"/>
    </source>
</evidence>
<comment type="caution">
    <text evidence="10">The sequence shown here is derived from an EMBL/GenBank/DDBJ whole genome shotgun (WGS) entry which is preliminary data.</text>
</comment>
<dbReference type="PROSITE" id="PS51455">
    <property type="entry name" value="PIPK"/>
    <property type="match status" value="1"/>
</dbReference>
<evidence type="ECO:0000256" key="5">
    <source>
        <dbReference type="ARBA" id="ARBA00022777"/>
    </source>
</evidence>
<dbReference type="InterPro" id="IPR027484">
    <property type="entry name" value="PInositol-4-P-5-kinase_N"/>
</dbReference>
<evidence type="ECO:0000256" key="7">
    <source>
        <dbReference type="PROSITE-ProRule" id="PRU00781"/>
    </source>
</evidence>
<protein>
    <recommendedName>
        <fullName evidence="1">1-phosphatidylinositol-4-phosphate 5-kinase</fullName>
        <ecNumber evidence="1">2.7.1.68</ecNumber>
    </recommendedName>
</protein>
<dbReference type="Proteomes" id="UP000266723">
    <property type="component" value="Unassembled WGS sequence"/>
</dbReference>
<evidence type="ECO:0000256" key="2">
    <source>
        <dbReference type="ARBA" id="ARBA00022679"/>
    </source>
</evidence>
<keyword evidence="11" id="KW-1185">Reference proteome</keyword>
<dbReference type="Gene3D" id="2.20.110.10">
    <property type="entry name" value="Histone H3 K4-specific methyltransferase SET7/9 N-terminal domain"/>
    <property type="match status" value="3"/>
</dbReference>
<evidence type="ECO:0000313" key="10">
    <source>
        <dbReference type="EMBL" id="KAF3605697.1"/>
    </source>
</evidence>
<evidence type="ECO:0000259" key="9">
    <source>
        <dbReference type="PROSITE" id="PS51455"/>
    </source>
</evidence>
<evidence type="ECO:0000256" key="8">
    <source>
        <dbReference type="SAM" id="MobiDB-lite"/>
    </source>
</evidence>
<name>A0ABQ7EQ11_BRACR</name>
<keyword evidence="3" id="KW-0677">Repeat</keyword>
<proteinExistence type="predicted"/>
<reference evidence="10 11" key="1">
    <citation type="journal article" date="2020" name="BMC Genomics">
        <title>Intraspecific diversification of the crop wild relative Brassica cretica Lam. using demographic model selection.</title>
        <authorList>
            <person name="Kioukis A."/>
            <person name="Michalopoulou V.A."/>
            <person name="Briers L."/>
            <person name="Pirintsos S."/>
            <person name="Studholme D.J."/>
            <person name="Pavlidis P."/>
            <person name="Sarris P.F."/>
        </authorList>
    </citation>
    <scope>NUCLEOTIDE SEQUENCE [LARGE SCALE GENOMIC DNA]</scope>
    <source>
        <strain evidence="11">cv. PFS-1207/04</strain>
    </source>
</reference>
<dbReference type="EC" id="2.7.1.68" evidence="1"/>
<dbReference type="Pfam" id="PF01504">
    <property type="entry name" value="PIP5K"/>
    <property type="match status" value="1"/>
</dbReference>
<dbReference type="SMART" id="SM00698">
    <property type="entry name" value="MORN"/>
    <property type="match status" value="8"/>
</dbReference>
<organism evidence="10 11">
    <name type="scientific">Brassica cretica</name>
    <name type="common">Mustard</name>
    <dbReference type="NCBI Taxonomy" id="69181"/>
    <lineage>
        <taxon>Eukaryota</taxon>
        <taxon>Viridiplantae</taxon>
        <taxon>Streptophyta</taxon>
        <taxon>Embryophyta</taxon>
        <taxon>Tracheophyta</taxon>
        <taxon>Spermatophyta</taxon>
        <taxon>Magnoliopsida</taxon>
        <taxon>eudicotyledons</taxon>
        <taxon>Gunneridae</taxon>
        <taxon>Pentapetalae</taxon>
        <taxon>rosids</taxon>
        <taxon>malvids</taxon>
        <taxon>Brassicales</taxon>
        <taxon>Brassicaceae</taxon>
        <taxon>Brassiceae</taxon>
        <taxon>Brassica</taxon>
    </lineage>
</organism>
<dbReference type="InterPro" id="IPR017163">
    <property type="entry name" value="PIno-4-P-5_kinase_pln"/>
</dbReference>
<keyword evidence="4 7" id="KW-0547">Nucleotide-binding</keyword>
<dbReference type="InterPro" id="IPR023610">
    <property type="entry name" value="PInositol-4/5-P-5/4-kinase"/>
</dbReference>
<dbReference type="Pfam" id="PF02493">
    <property type="entry name" value="MORN"/>
    <property type="match status" value="8"/>
</dbReference>
<evidence type="ECO:0000256" key="3">
    <source>
        <dbReference type="ARBA" id="ARBA00022737"/>
    </source>
</evidence>
<dbReference type="Gene3D" id="3.30.800.10">
    <property type="entry name" value="Phosphatidylinositol Phosphate Kinase II Beta"/>
    <property type="match status" value="1"/>
</dbReference>
<gene>
    <name evidence="10" type="ORF">DY000_02044951</name>
</gene>